<keyword evidence="3" id="KW-1185">Reference proteome</keyword>
<name>A0A8E2AWA3_9APHY</name>
<dbReference type="PROSITE" id="PS50097">
    <property type="entry name" value="BTB"/>
    <property type="match status" value="1"/>
</dbReference>
<evidence type="ECO:0000313" key="3">
    <source>
        <dbReference type="Proteomes" id="UP000250043"/>
    </source>
</evidence>
<protein>
    <recommendedName>
        <fullName evidence="1">BTB domain-containing protein</fullName>
    </recommendedName>
</protein>
<evidence type="ECO:0000259" key="1">
    <source>
        <dbReference type="PROSITE" id="PS50097"/>
    </source>
</evidence>
<dbReference type="CDD" id="cd18186">
    <property type="entry name" value="BTB_POZ_ZBTB_KLHL-like"/>
    <property type="match status" value="1"/>
</dbReference>
<dbReference type="InterPro" id="IPR000210">
    <property type="entry name" value="BTB/POZ_dom"/>
</dbReference>
<dbReference type="AlphaFoldDB" id="A0A8E2AWA3"/>
<sequence>MEFHSLFSKPSADVIFVSSDNVAFRVHKIILAEASEFFDVMFSLPQTAPLPSQSNSANIEWAELDKLPLVRVTEKSHVLENLFRLCYPIDDPVLTDLGAVGDTLEAAIKYELREAMKILEERLMALVDTDPLRVYAIACRYYLESLAAAAAAAILKAAIDITHIDEMVHVNAGAYHRLLSY</sequence>
<dbReference type="SUPFAM" id="SSF54695">
    <property type="entry name" value="POZ domain"/>
    <property type="match status" value="1"/>
</dbReference>
<proteinExistence type="predicted"/>
<evidence type="ECO:0000313" key="2">
    <source>
        <dbReference type="EMBL" id="OCH91761.1"/>
    </source>
</evidence>
<dbReference type="EMBL" id="KV722380">
    <property type="protein sequence ID" value="OCH91761.1"/>
    <property type="molecule type" value="Genomic_DNA"/>
</dbReference>
<accession>A0A8E2AWA3</accession>
<dbReference type="OrthoDB" id="2790546at2759"/>
<dbReference type="InterPro" id="IPR011333">
    <property type="entry name" value="SKP1/BTB/POZ_sf"/>
</dbReference>
<feature type="non-terminal residue" evidence="2">
    <location>
        <position position="181"/>
    </location>
</feature>
<reference evidence="2 3" key="1">
    <citation type="submission" date="2016-07" db="EMBL/GenBank/DDBJ databases">
        <title>Draft genome of the white-rot fungus Obba rivulosa 3A-2.</title>
        <authorList>
            <consortium name="DOE Joint Genome Institute"/>
            <person name="Miettinen O."/>
            <person name="Riley R."/>
            <person name="Acob R."/>
            <person name="Barry K."/>
            <person name="Cullen D."/>
            <person name="De Vries R."/>
            <person name="Hainaut M."/>
            <person name="Hatakka A."/>
            <person name="Henrissat B."/>
            <person name="Hilden K."/>
            <person name="Kuo R."/>
            <person name="Labutti K."/>
            <person name="Lipzen A."/>
            <person name="Makela M.R."/>
            <person name="Sandor L."/>
            <person name="Spatafora J.W."/>
            <person name="Grigoriev I.V."/>
            <person name="Hibbett D.S."/>
        </authorList>
    </citation>
    <scope>NUCLEOTIDE SEQUENCE [LARGE SCALE GENOMIC DNA]</scope>
    <source>
        <strain evidence="2 3">3A-2</strain>
    </source>
</reference>
<feature type="domain" description="BTB" evidence="1">
    <location>
        <begin position="12"/>
        <end position="43"/>
    </location>
</feature>
<organism evidence="2 3">
    <name type="scientific">Obba rivulosa</name>
    <dbReference type="NCBI Taxonomy" id="1052685"/>
    <lineage>
        <taxon>Eukaryota</taxon>
        <taxon>Fungi</taxon>
        <taxon>Dikarya</taxon>
        <taxon>Basidiomycota</taxon>
        <taxon>Agaricomycotina</taxon>
        <taxon>Agaricomycetes</taxon>
        <taxon>Polyporales</taxon>
        <taxon>Gelatoporiaceae</taxon>
        <taxon>Obba</taxon>
    </lineage>
</organism>
<dbReference type="Pfam" id="PF00651">
    <property type="entry name" value="BTB"/>
    <property type="match status" value="1"/>
</dbReference>
<dbReference type="Proteomes" id="UP000250043">
    <property type="component" value="Unassembled WGS sequence"/>
</dbReference>
<dbReference type="Gene3D" id="3.30.710.10">
    <property type="entry name" value="Potassium Channel Kv1.1, Chain A"/>
    <property type="match status" value="1"/>
</dbReference>
<gene>
    <name evidence="2" type="ORF">OBBRIDRAFT_728200</name>
</gene>
<dbReference type="SMART" id="SM00225">
    <property type="entry name" value="BTB"/>
    <property type="match status" value="1"/>
</dbReference>